<evidence type="ECO:0000313" key="1">
    <source>
        <dbReference type="EMBL" id="BBF81694.1"/>
    </source>
</evidence>
<dbReference type="EMBL" id="AP018828">
    <property type="protein sequence ID" value="BBF81694.1"/>
    <property type="molecule type" value="Genomic_DNA"/>
</dbReference>
<evidence type="ECO:0000313" key="2">
    <source>
        <dbReference type="Proteomes" id="UP000278756"/>
    </source>
</evidence>
<dbReference type="Gene3D" id="1.10.10.690">
    <property type="entry name" value="YidB-like"/>
    <property type="match status" value="1"/>
</dbReference>
<dbReference type="InterPro" id="IPR027405">
    <property type="entry name" value="YidB-like"/>
</dbReference>
<dbReference type="RefSeq" id="WP_197723648.1">
    <property type="nucleotide sequence ID" value="NZ_AP018828.1"/>
</dbReference>
<gene>
    <name evidence="1" type="ORF">EM6_2296</name>
</gene>
<evidence type="ECO:0008006" key="3">
    <source>
        <dbReference type="Google" id="ProtNLM"/>
    </source>
</evidence>
<organism evidence="1 2">
    <name type="scientific">Asticcacaulis excentricus</name>
    <dbReference type="NCBI Taxonomy" id="78587"/>
    <lineage>
        <taxon>Bacteria</taxon>
        <taxon>Pseudomonadati</taxon>
        <taxon>Pseudomonadota</taxon>
        <taxon>Alphaproteobacteria</taxon>
        <taxon>Caulobacterales</taxon>
        <taxon>Caulobacteraceae</taxon>
        <taxon>Asticcacaulis</taxon>
    </lineage>
</organism>
<dbReference type="InterPro" id="IPR045372">
    <property type="entry name" value="YidB"/>
</dbReference>
<proteinExistence type="predicted"/>
<protein>
    <recommendedName>
        <fullName evidence="3">DUF937 domain-containing protein</fullName>
    </recommendedName>
</protein>
<sequence length="132" mass="13225">MLNDILGALGSKLDLGNLDLAGLAQQLGGQGLIGDVLGQLQQGGLAEVVQSWVSNGANLPVSLEQLQSALGPDMVNQLAGSLGIDPAQLGDVLPGVVDQLSQGGQLPQAIAEAAPNLLGQDGIGKLLGGLFR</sequence>
<dbReference type="AlphaFoldDB" id="A0A3G9G986"/>
<dbReference type="Pfam" id="PF20159">
    <property type="entry name" value="YidB"/>
    <property type="match status" value="1"/>
</dbReference>
<dbReference type="SUPFAM" id="SSF140804">
    <property type="entry name" value="YidB-like"/>
    <property type="match status" value="1"/>
</dbReference>
<reference evidence="2" key="2">
    <citation type="journal article" date="2017" name="Plant Physiol. Biochem.">
        <title>Differential oxidative and antioxidative response of duckweed Lemna minor toward plant growth promoting/inhibiting bacteria.</title>
        <authorList>
            <person name="Ishizawa H."/>
            <person name="Kuroda M."/>
            <person name="Morikawa M."/>
            <person name="Ike M."/>
        </authorList>
    </citation>
    <scope>NUCLEOTIDE SEQUENCE [LARGE SCALE GENOMIC DNA]</scope>
    <source>
        <strain evidence="2">M6</strain>
    </source>
</reference>
<dbReference type="Proteomes" id="UP000278756">
    <property type="component" value="Chromosome 2"/>
</dbReference>
<reference evidence="2" key="1">
    <citation type="journal article" date="2017" name="Biotechnol. Biofuels">
        <title>Evaluation of environmental bacterial communities as a factor affecting the growth of duckweed Lemna minor.</title>
        <authorList>
            <person name="Ishizawa H."/>
            <person name="Kuroda M."/>
            <person name="Morikawa M."/>
            <person name="Ike M."/>
        </authorList>
    </citation>
    <scope>NUCLEOTIDE SEQUENCE [LARGE SCALE GENOMIC DNA]</scope>
    <source>
        <strain evidence="2">M6</strain>
    </source>
</reference>
<name>A0A3G9G986_9CAUL</name>
<accession>A0A3G9G986</accession>